<reference evidence="2" key="1">
    <citation type="submission" date="2018-05" db="EMBL/GenBank/DDBJ databases">
        <authorList>
            <person name="Lanie J.A."/>
            <person name="Ng W.-L."/>
            <person name="Kazmierczak K.M."/>
            <person name="Andrzejewski T.M."/>
            <person name="Davidsen T.M."/>
            <person name="Wayne K.J."/>
            <person name="Tettelin H."/>
            <person name="Glass J.I."/>
            <person name="Rusch D."/>
            <person name="Podicherti R."/>
            <person name="Tsui H.-C.T."/>
            <person name="Winkler M.E."/>
        </authorList>
    </citation>
    <scope>NUCLEOTIDE SEQUENCE</scope>
</reference>
<name>A0A381Q609_9ZZZZ</name>
<dbReference type="CDD" id="cd04333">
    <property type="entry name" value="ProX_deacylase"/>
    <property type="match status" value="1"/>
</dbReference>
<dbReference type="Gene3D" id="3.90.960.10">
    <property type="entry name" value="YbaK/aminoacyl-tRNA synthetase-associated domain"/>
    <property type="match status" value="1"/>
</dbReference>
<protein>
    <recommendedName>
        <fullName evidence="1">YbaK/aminoacyl-tRNA synthetase-associated domain-containing protein</fullName>
    </recommendedName>
</protein>
<evidence type="ECO:0000313" key="2">
    <source>
        <dbReference type="EMBL" id="SUZ74785.1"/>
    </source>
</evidence>
<dbReference type="EMBL" id="UINC01001222">
    <property type="protein sequence ID" value="SUZ74785.1"/>
    <property type="molecule type" value="Genomic_DNA"/>
</dbReference>
<proteinExistence type="predicted"/>
<organism evidence="2">
    <name type="scientific">marine metagenome</name>
    <dbReference type="NCBI Taxonomy" id="408172"/>
    <lineage>
        <taxon>unclassified sequences</taxon>
        <taxon>metagenomes</taxon>
        <taxon>ecological metagenomes</taxon>
    </lineage>
</organism>
<dbReference type="PANTHER" id="PTHR30411">
    <property type="entry name" value="CYTOPLASMIC PROTEIN"/>
    <property type="match status" value="1"/>
</dbReference>
<accession>A0A381Q609</accession>
<dbReference type="AlphaFoldDB" id="A0A381Q609"/>
<dbReference type="SUPFAM" id="SSF55826">
    <property type="entry name" value="YbaK/ProRS associated domain"/>
    <property type="match status" value="1"/>
</dbReference>
<dbReference type="InterPro" id="IPR036754">
    <property type="entry name" value="YbaK/aa-tRNA-synt-asso_dom_sf"/>
</dbReference>
<evidence type="ECO:0000259" key="1">
    <source>
        <dbReference type="Pfam" id="PF04073"/>
    </source>
</evidence>
<dbReference type="PANTHER" id="PTHR30411:SF1">
    <property type="entry name" value="CYTOPLASMIC PROTEIN"/>
    <property type="match status" value="1"/>
</dbReference>
<gene>
    <name evidence="2" type="ORF">METZ01_LOCUS27639</name>
</gene>
<dbReference type="GO" id="GO:0002161">
    <property type="term" value="F:aminoacyl-tRNA deacylase activity"/>
    <property type="evidence" value="ECO:0007669"/>
    <property type="project" value="InterPro"/>
</dbReference>
<dbReference type="Pfam" id="PF04073">
    <property type="entry name" value="tRNA_edit"/>
    <property type="match status" value="1"/>
</dbReference>
<sequence length="157" mass="16515">MGRRSEAIERFTEEAEASGLQVEVQSYPEGTRTAADAAAAVGCHVDQIVKSLVFMADVRPVLVLCSGGRRVDEERLASYLGTEIRIAGASEVRAATGFAIGGTPPLGHTVPLRTVVDPHLMDFDEVWAAAGTPNSVFPVKPKDLVQATAGAVVGVTR</sequence>
<feature type="domain" description="YbaK/aminoacyl-tRNA synthetase-associated" evidence="1">
    <location>
        <begin position="29"/>
        <end position="146"/>
    </location>
</feature>
<dbReference type="InterPro" id="IPR007214">
    <property type="entry name" value="YbaK/aa-tRNA-synth-assoc-dom"/>
</dbReference>